<dbReference type="AlphaFoldDB" id="A0A930MZI4"/>
<dbReference type="InterPro" id="IPR051454">
    <property type="entry name" value="RNA/ubiquinone_mod_enzymes"/>
</dbReference>
<dbReference type="Pfam" id="PF01136">
    <property type="entry name" value="Peptidase_U32"/>
    <property type="match status" value="1"/>
</dbReference>
<dbReference type="InterPro" id="IPR001539">
    <property type="entry name" value="Peptidase_U32"/>
</dbReference>
<sequence>MQSKDNTIKTIELLAPAKNLACGIAAIDHGADAVYIGASKFGARQSAGNSVEDIATLCEYAHRFGAKVHVTMNTIIYDNEMDDMLQLVRELEKAKVDALLIQDMGLLKACKEYLKTNLSLHASTQCDSRTAEKVRWLASLGFERVVLARELSVQEIANIHTAVPEVELEAFVHGALCVSYSGICYASQYCFERSANRGACAQFCRMAFDLKDSDGKVIEHQRYLLSLKDMSQIDNLGTLMRSGACAFKIEGRLKDINYVKNVVSAYNQKLNAIIAKHPNEFRRASFGRVECNFTPDLNKTFNRGYTSYFADGRQQGIFSPNTPKALGEYVGKVKEIRRDSFNVSSTASFANGDGLCFINKQINREGRTIEALEGFRVNKAVGNRLYPYKMPQGLKAGMGLYRNQDQAFEKELAGQSAVRLLPIEMEFGLTFDGYFLAIRLSGVGVPKVETKATIQFEHQEAKKPQRENIVRQLTKLGNTIYICEHVDVADNADQFFIPSSVLAELRRSAIESFALQPLLVEETKPQQVYDLKNKKASAFEYINPSQYKRFPYLYNVSNRVAQAFYEQQGANVKTAFECMDTNPTHDNPLIMQCRHCIRYSLGYCVVHGGKKPTWKEPLYLELGDKKRFRLEFDCKDCQMNIYAE</sequence>
<comment type="caution">
    <text evidence="2">The sequence shown here is derived from an EMBL/GenBank/DDBJ whole genome shotgun (WGS) entry which is preliminary data.</text>
</comment>
<name>A0A930MZI4_9BACT</name>
<dbReference type="EMBL" id="JABZSJ010000023">
    <property type="protein sequence ID" value="MBF1384278.1"/>
    <property type="molecule type" value="Genomic_DNA"/>
</dbReference>
<reference evidence="2" key="1">
    <citation type="submission" date="2020-04" db="EMBL/GenBank/DDBJ databases">
        <title>Deep metagenomics examines the oral microbiome during advanced dental caries in children, revealing novel taxa and co-occurrences with host molecules.</title>
        <authorList>
            <person name="Baker J.L."/>
            <person name="Morton J.T."/>
            <person name="Dinis M."/>
            <person name="Alvarez R."/>
            <person name="Tran N.C."/>
            <person name="Knight R."/>
            <person name="Edlund A."/>
        </authorList>
    </citation>
    <scope>NUCLEOTIDE SEQUENCE</scope>
    <source>
        <strain evidence="2">JCVI_44_bin.5</strain>
    </source>
</reference>
<dbReference type="RefSeq" id="WP_273159393.1">
    <property type="nucleotide sequence ID" value="NZ_JABZSJ010000023.1"/>
</dbReference>
<dbReference type="Proteomes" id="UP000771736">
    <property type="component" value="Unassembled WGS sequence"/>
</dbReference>
<dbReference type="PANTHER" id="PTHR30217:SF10">
    <property type="entry name" value="23S RRNA 5-HYDROXYCYTIDINE C2501 SYNTHASE"/>
    <property type="match status" value="1"/>
</dbReference>
<dbReference type="PANTHER" id="PTHR30217">
    <property type="entry name" value="PEPTIDASE U32 FAMILY"/>
    <property type="match status" value="1"/>
</dbReference>
<gene>
    <name evidence="2" type="ORF">HXN26_05420</name>
</gene>
<dbReference type="InterPro" id="IPR020988">
    <property type="entry name" value="Pept_U32_collagenase"/>
</dbReference>
<organism evidence="2 3">
    <name type="scientific">Prevotella aurantiaca</name>
    <dbReference type="NCBI Taxonomy" id="596085"/>
    <lineage>
        <taxon>Bacteria</taxon>
        <taxon>Pseudomonadati</taxon>
        <taxon>Bacteroidota</taxon>
        <taxon>Bacteroidia</taxon>
        <taxon>Bacteroidales</taxon>
        <taxon>Prevotellaceae</taxon>
        <taxon>Prevotella</taxon>
    </lineage>
</organism>
<protein>
    <submittedName>
        <fullName evidence="2">U32 family peptidase</fullName>
    </submittedName>
</protein>
<evidence type="ECO:0000259" key="1">
    <source>
        <dbReference type="Pfam" id="PF12392"/>
    </source>
</evidence>
<accession>A0A930MZI4</accession>
<feature type="domain" description="Peptidase U32 collagenase" evidence="1">
    <location>
        <begin position="400"/>
        <end position="513"/>
    </location>
</feature>
<evidence type="ECO:0000313" key="3">
    <source>
        <dbReference type="Proteomes" id="UP000771736"/>
    </source>
</evidence>
<proteinExistence type="predicted"/>
<evidence type="ECO:0000313" key="2">
    <source>
        <dbReference type="EMBL" id="MBF1384278.1"/>
    </source>
</evidence>
<dbReference type="Pfam" id="PF12392">
    <property type="entry name" value="DUF3656"/>
    <property type="match status" value="1"/>
</dbReference>